<dbReference type="SUPFAM" id="SSF56672">
    <property type="entry name" value="DNA/RNA polymerases"/>
    <property type="match status" value="1"/>
</dbReference>
<comment type="caution">
    <text evidence="2">The sequence shown here is derived from an EMBL/GenBank/DDBJ whole genome shotgun (WGS) entry which is preliminary data.</text>
</comment>
<gene>
    <name evidence="2" type="ORF">Tco_1079120</name>
</gene>
<sequence length="520" mass="59415">METIHVKFDELLVMASEQFCSGLELQLMTPYAPNTKDTQAPVLHQDVEGQETPNAQSDNDPFANIFNSDPSCEESSLRDVIESDLHPANQQFEHLSKWKKNHPLDNKFSKGDVDPTLFTRKEGKDILLVQIYVDDIIFASTDLALCDIFADIMSLKFKMSMMGKMSFFLGLQISQSPSGIFINQSKYALEILKKYCMESSDSVDTLMVERTKLDEDLQGILIDPTRYHGMVGSLMYLTSSRPDLVFADIGIALIAYADANHAGSQDTRRITSGSAQYLGDRLVSWSSKKQKSTAISTTKAEYIALSVYFAQILWMRSQLTDYRFAFNKIPLYCDNKSAIALCCINVQHLRSKHINQQDRPDEELVPIDDQYSFFNAFIATADAPKIYMQQFWHTVTYDLTAKTYFFTIDDQIFEVNADLLRDALRITPKVSDHPFVKPPPEKEIISFIIQLRYHGKALGFDRPRLALLQVLWGLITGENVNFAKLIWEDFKFQIESQKISKQKKELDSSIKSSRVIYIYK</sequence>
<dbReference type="PANTHER" id="PTHR11439:SF442">
    <property type="entry name" value="CYSTEINE-RICH RLK (RECEPTOR-LIKE PROTEIN KINASE) 8"/>
    <property type="match status" value="1"/>
</dbReference>
<reference evidence="2" key="1">
    <citation type="journal article" date="2022" name="Int. J. Mol. Sci.">
        <title>Draft Genome of Tanacetum Coccineum: Genomic Comparison of Closely Related Tanacetum-Family Plants.</title>
        <authorList>
            <person name="Yamashiro T."/>
            <person name="Shiraishi A."/>
            <person name="Nakayama K."/>
            <person name="Satake H."/>
        </authorList>
    </citation>
    <scope>NUCLEOTIDE SEQUENCE</scope>
</reference>
<dbReference type="EMBL" id="BQNB010019905">
    <property type="protein sequence ID" value="GJT90275.1"/>
    <property type="molecule type" value="Genomic_DNA"/>
</dbReference>
<dbReference type="PANTHER" id="PTHR11439">
    <property type="entry name" value="GAG-POL-RELATED RETROTRANSPOSON"/>
    <property type="match status" value="1"/>
</dbReference>
<dbReference type="InterPro" id="IPR043502">
    <property type="entry name" value="DNA/RNA_pol_sf"/>
</dbReference>
<name>A0ABQ5HRE3_9ASTR</name>
<feature type="domain" description="Reverse transcriptase Ty1/copia-type" evidence="1">
    <location>
        <begin position="105"/>
        <end position="206"/>
    </location>
</feature>
<keyword evidence="3" id="KW-1185">Reference proteome</keyword>
<organism evidence="2 3">
    <name type="scientific">Tanacetum coccineum</name>
    <dbReference type="NCBI Taxonomy" id="301880"/>
    <lineage>
        <taxon>Eukaryota</taxon>
        <taxon>Viridiplantae</taxon>
        <taxon>Streptophyta</taxon>
        <taxon>Embryophyta</taxon>
        <taxon>Tracheophyta</taxon>
        <taxon>Spermatophyta</taxon>
        <taxon>Magnoliopsida</taxon>
        <taxon>eudicotyledons</taxon>
        <taxon>Gunneridae</taxon>
        <taxon>Pentapetalae</taxon>
        <taxon>asterids</taxon>
        <taxon>campanulids</taxon>
        <taxon>Asterales</taxon>
        <taxon>Asteraceae</taxon>
        <taxon>Asteroideae</taxon>
        <taxon>Anthemideae</taxon>
        <taxon>Anthemidinae</taxon>
        <taxon>Tanacetum</taxon>
    </lineage>
</organism>
<dbReference type="Proteomes" id="UP001151760">
    <property type="component" value="Unassembled WGS sequence"/>
</dbReference>
<reference evidence="2" key="2">
    <citation type="submission" date="2022-01" db="EMBL/GenBank/DDBJ databases">
        <authorList>
            <person name="Yamashiro T."/>
            <person name="Shiraishi A."/>
            <person name="Satake H."/>
            <person name="Nakayama K."/>
        </authorList>
    </citation>
    <scope>NUCLEOTIDE SEQUENCE</scope>
</reference>
<dbReference type="InterPro" id="IPR013103">
    <property type="entry name" value="RVT_2"/>
</dbReference>
<dbReference type="Pfam" id="PF07727">
    <property type="entry name" value="RVT_2"/>
    <property type="match status" value="1"/>
</dbReference>
<evidence type="ECO:0000259" key="1">
    <source>
        <dbReference type="Pfam" id="PF07727"/>
    </source>
</evidence>
<proteinExistence type="predicted"/>
<accession>A0ABQ5HRE3</accession>
<evidence type="ECO:0000313" key="2">
    <source>
        <dbReference type="EMBL" id="GJT90275.1"/>
    </source>
</evidence>
<dbReference type="CDD" id="cd09272">
    <property type="entry name" value="RNase_HI_RT_Ty1"/>
    <property type="match status" value="1"/>
</dbReference>
<protein>
    <submittedName>
        <fullName evidence="2">Retrovirus-related pol polyprotein from transposon TNT 1-94</fullName>
    </submittedName>
</protein>
<evidence type="ECO:0000313" key="3">
    <source>
        <dbReference type="Proteomes" id="UP001151760"/>
    </source>
</evidence>